<reference evidence="2" key="1">
    <citation type="submission" date="2020-07" db="EMBL/GenBank/DDBJ databases">
        <title>Clarias magur genome sequencing, assembly and annotation.</title>
        <authorList>
            <person name="Kushwaha B."/>
            <person name="Kumar R."/>
            <person name="Das P."/>
            <person name="Joshi C.G."/>
            <person name="Kumar D."/>
            <person name="Nagpure N.S."/>
            <person name="Pandey M."/>
            <person name="Agarwal S."/>
            <person name="Srivastava S."/>
            <person name="Singh M."/>
            <person name="Sahoo L."/>
            <person name="Jayasankar P."/>
            <person name="Meher P.K."/>
            <person name="Koringa P.G."/>
            <person name="Iquebal M.A."/>
            <person name="Das S.P."/>
            <person name="Bit A."/>
            <person name="Patnaik S."/>
            <person name="Patel N."/>
            <person name="Shah T.M."/>
            <person name="Hinsu A."/>
            <person name="Jena J.K."/>
        </authorList>
    </citation>
    <scope>NUCLEOTIDE SEQUENCE</scope>
    <source>
        <strain evidence="2">CIFAMagur01</strain>
        <tissue evidence="2">Testis</tissue>
    </source>
</reference>
<keyword evidence="1" id="KW-0812">Transmembrane</keyword>
<evidence type="ECO:0000313" key="2">
    <source>
        <dbReference type="EMBL" id="KAF5888285.1"/>
    </source>
</evidence>
<dbReference type="Proteomes" id="UP000727407">
    <property type="component" value="Unassembled WGS sequence"/>
</dbReference>
<organism evidence="2 3">
    <name type="scientific">Clarias magur</name>
    <name type="common">Asian catfish</name>
    <name type="synonym">Macropteronotus magur</name>
    <dbReference type="NCBI Taxonomy" id="1594786"/>
    <lineage>
        <taxon>Eukaryota</taxon>
        <taxon>Metazoa</taxon>
        <taxon>Chordata</taxon>
        <taxon>Craniata</taxon>
        <taxon>Vertebrata</taxon>
        <taxon>Euteleostomi</taxon>
        <taxon>Actinopterygii</taxon>
        <taxon>Neopterygii</taxon>
        <taxon>Teleostei</taxon>
        <taxon>Ostariophysi</taxon>
        <taxon>Siluriformes</taxon>
        <taxon>Clariidae</taxon>
        <taxon>Clarias</taxon>
    </lineage>
</organism>
<sequence length="91" mass="10510">HKNNIFLGQSRIFFCFSSHTDFCRCLNYIMVRFNDLNVFFNVCLQDCVSPPVLIMLTVLFGALTVILLSVLIFIILNHRKTHTDAKAEDNE</sequence>
<keyword evidence="1" id="KW-1133">Transmembrane helix</keyword>
<proteinExistence type="predicted"/>
<comment type="caution">
    <text evidence="2">The sequence shown here is derived from an EMBL/GenBank/DDBJ whole genome shotgun (WGS) entry which is preliminary data.</text>
</comment>
<dbReference type="AlphaFoldDB" id="A0A8J4T3R8"/>
<name>A0A8J4T3R8_CLAMG</name>
<gene>
    <name evidence="2" type="ORF">DAT39_021929</name>
</gene>
<keyword evidence="1" id="KW-0472">Membrane</keyword>
<dbReference type="EMBL" id="QNUK01001010">
    <property type="protein sequence ID" value="KAF5888285.1"/>
    <property type="molecule type" value="Genomic_DNA"/>
</dbReference>
<evidence type="ECO:0000313" key="3">
    <source>
        <dbReference type="Proteomes" id="UP000727407"/>
    </source>
</evidence>
<evidence type="ECO:0000256" key="1">
    <source>
        <dbReference type="SAM" id="Phobius"/>
    </source>
</evidence>
<feature type="non-terminal residue" evidence="2">
    <location>
        <position position="91"/>
    </location>
</feature>
<protein>
    <submittedName>
        <fullName evidence="2">Ig kappa chain V19-17-like</fullName>
    </submittedName>
</protein>
<accession>A0A8J4T3R8</accession>
<keyword evidence="3" id="KW-1185">Reference proteome</keyword>
<feature type="non-terminal residue" evidence="2">
    <location>
        <position position="1"/>
    </location>
</feature>
<feature type="transmembrane region" description="Helical" evidence="1">
    <location>
        <begin position="51"/>
        <end position="76"/>
    </location>
</feature>